<name>A0ACC2GCA7_DALPE</name>
<gene>
    <name evidence="1" type="ORF">DPEC_G00192720</name>
</gene>
<protein>
    <submittedName>
        <fullName evidence="1">Uncharacterized protein</fullName>
    </submittedName>
</protein>
<evidence type="ECO:0000313" key="1">
    <source>
        <dbReference type="EMBL" id="KAJ8001284.1"/>
    </source>
</evidence>
<dbReference type="EMBL" id="CM055742">
    <property type="protein sequence ID" value="KAJ8001284.1"/>
    <property type="molecule type" value="Genomic_DNA"/>
</dbReference>
<accession>A0ACC2GCA7</accession>
<dbReference type="Proteomes" id="UP001157502">
    <property type="component" value="Chromosome 15"/>
</dbReference>
<evidence type="ECO:0000313" key="2">
    <source>
        <dbReference type="Proteomes" id="UP001157502"/>
    </source>
</evidence>
<comment type="caution">
    <text evidence="1">The sequence shown here is derived from an EMBL/GenBank/DDBJ whole genome shotgun (WGS) entry which is preliminary data.</text>
</comment>
<sequence length="1820" mass="204270">MNPVNYGDGRDDYSTQLFAAGTERTLAGNSAIVYGRMPLYDPAPPPTPPSPRLTNPFLMPGESRNETDEQNPFSPAHAWLSQFTSTPFTPCMPRPEERSGVISYAHDDNYASHRDRYQYGRSAAGRAKSAPRFSHAEPDVEIMDTSDDEYYGHKERIPILKPGHFDGTGSWKDFIHRFESCARANHWSEMTMAVQLRFSLTGAAEAIVHKNPRSDRWSYRRIVTEIETAYGPRSDHAAATCIELRQRIRGQNEALHLLRDDIYEKVSIVYADRTELEQDAISVEVFTNALADPDVVQKLLEKQPRTLSRAYDIAHSHETTKRAARTVTQFMQPGQRGFVNQSARASTVHESNSRLACVEPVGVAVWSIDSPERAPRLNQQWRQKRDTNVKRPMGDVQCHNCSGLGHIQRNCPSPRRPRQQGWTVSKNTAPDPGKVVTCTVSQEDDMCVKILMYELEMRALLDSGARRNVLPLHVFNSFPTESRTPIEPSAAQVLQGIGPSGLAVLGEVNLPVQVGSIATNVNFIIADTTENTEVILGHPFLHQTSAQLDYGRREITLFGEKVPRFEPSHQPRVHIVRVARTTVLESGWEYVVPGTAHLHHVTEGDLMLSPTKGFVEKHHVLVARVVVQAQRSTNVPIRIFNPGALPVTLKRGVVAGILQPATVLKKMDPKPFLAPPGFEPTDSACASLPSHLQVLYNDSCGGLSGGDQESLARLLRSYSDVFSSGPTDLGRTGLVQHDILTTPGPTVKQQPRRMARDKQTAADQQVQQSLETGVARPSNSSWAAPIIMVKKKDETLRLCVDYRPLNERTIKDAYPLPRIQDTLDPLSTARYFSTLDLTSGYWQVEMTPRARKAAAFCTRKGLFEWNVMPFGLCNVPATFQRLMDRVLAGLQWETCLVYLDDIIVLGRDGTEMLERLSQVFGRLRVANLKLKPSKCVLFREQVVYLGHIVSAKGVATDPKKIQKVAGWPAPRSVSEVRGFIGLASYYRRFVKDFASVAKPLHELTKKYARFNWTDECQEAFEQLKSHLTSAPVLGYPLDSGQLLLDTDASDWGIGAVLSQVQEGEERVLAYGSRRLSATEQNYCTTRRELLAAVEFTSHFRQYLLGRSFIIRTDHSSLRWLTRMREPEGQLARWLEKLAEYDFRVIHRPGRHHQNADALSRRPCGISCPCTVPEPSLQDQFQHKGIQCNMAKSQDAGETPAEQPPVGVVVPESSYGGSPAVEPEYLPVGVVDAVSDNQADSLFRPGVYRVSGPAQTNLFGGWTREELISAQEADPDIAPVRKWLDEGRGRPSWADIAPYGPATKAYWSQWKRLYLKDRVLLRKFYCTDGRVFYPQILLPQEYRISVTEQLHDGPIGGHFGGERTLARLKARYYWYNMRDDVTLWCRTCTSCAAKARPKKTPQAAMGTVRVGAPFERIAVDLMGPLNETERYNRYIIVVQDYFSKWVEAYPVPNQQATTVAEKIVSEWVCRYRAPQCLHSDQGTNFESAVFREMCELLGIDKTRTTPFRPQSDGQVERFNATLQKIIATTAERCHWDWDIMTPYAVMAYRATKHSSTGLTPNMMLFGREITEPVDLVAGLPPDPDNTTTPPSYVVQLKKRLELSHQLAREALGKSVERAKRQYDKNVCKVQHKVGDAVWLLIKGTKRVQNKVRKFLPSYEGPYFVVGVLDDFVYRIKRAPRAKMKVVHHDKLKVFHSRTTLDNDWVFQEAEMWAPVEAPSLLSDPSSSEIDIGPLDLWGESPETGDPVVGSLPGLFVLPPPSVVSLSSSKPFCHPAGPSMIDAGTQHEVSGQVARSVSNSNPVRQPRRVRRAPNMFGDWIGY</sequence>
<proteinExistence type="predicted"/>
<keyword evidence="2" id="KW-1185">Reference proteome</keyword>
<organism evidence="1 2">
    <name type="scientific">Dallia pectoralis</name>
    <name type="common">Alaska blackfish</name>
    <dbReference type="NCBI Taxonomy" id="75939"/>
    <lineage>
        <taxon>Eukaryota</taxon>
        <taxon>Metazoa</taxon>
        <taxon>Chordata</taxon>
        <taxon>Craniata</taxon>
        <taxon>Vertebrata</taxon>
        <taxon>Euteleostomi</taxon>
        <taxon>Actinopterygii</taxon>
        <taxon>Neopterygii</taxon>
        <taxon>Teleostei</taxon>
        <taxon>Protacanthopterygii</taxon>
        <taxon>Esociformes</taxon>
        <taxon>Umbridae</taxon>
        <taxon>Dallia</taxon>
    </lineage>
</organism>
<reference evidence="1" key="1">
    <citation type="submission" date="2021-05" db="EMBL/GenBank/DDBJ databases">
        <authorList>
            <person name="Pan Q."/>
            <person name="Jouanno E."/>
            <person name="Zahm M."/>
            <person name="Klopp C."/>
            <person name="Cabau C."/>
            <person name="Louis A."/>
            <person name="Berthelot C."/>
            <person name="Parey E."/>
            <person name="Roest Crollius H."/>
            <person name="Montfort J."/>
            <person name="Robinson-Rechavi M."/>
            <person name="Bouchez O."/>
            <person name="Lampietro C."/>
            <person name="Lopez Roques C."/>
            <person name="Donnadieu C."/>
            <person name="Postlethwait J."/>
            <person name="Bobe J."/>
            <person name="Dillon D."/>
            <person name="Chandos A."/>
            <person name="von Hippel F."/>
            <person name="Guiguen Y."/>
        </authorList>
    </citation>
    <scope>NUCLEOTIDE SEQUENCE</scope>
    <source>
        <strain evidence="1">YG-Jan2019</strain>
    </source>
</reference>